<reference evidence="1 2" key="1">
    <citation type="submission" date="2019-01" db="EMBL/GenBank/DDBJ databases">
        <title>Intercellular communication is required for trap formation in the nematode-trapping fungus Duddingtonia flagrans.</title>
        <authorList>
            <person name="Youssar L."/>
            <person name="Wernet V."/>
            <person name="Hensel N."/>
            <person name="Hildebrandt H.-G."/>
            <person name="Fischer R."/>
        </authorList>
    </citation>
    <scope>NUCLEOTIDE SEQUENCE [LARGE SCALE GENOMIC DNA]</scope>
    <source>
        <strain evidence="1 2">CBS H-5679</strain>
    </source>
</reference>
<protein>
    <recommendedName>
        <fullName evidence="3">SnoaL-like domain-containing protein</fullName>
    </recommendedName>
</protein>
<dbReference type="InterPro" id="IPR032710">
    <property type="entry name" value="NTF2-like_dom_sf"/>
</dbReference>
<sequence length="155" mass="17494">MSSRYDSLLQAAESLCNDFATKADLQSMLSHFSSTTTAFEHGDPHFAPFVGREFKGLEGMKEYFGLLGKYLAYENMSFGEYFADERQNKVSVKGKGKFTWVSTGVKWDEGFTYTLDFTSEDGKLKVSRYQVWADTGALYLARLGRKVEDIPATIN</sequence>
<dbReference type="STRING" id="97331.A0A437ABE7"/>
<keyword evidence="2" id="KW-1185">Reference proteome</keyword>
<dbReference type="AlphaFoldDB" id="A0A437ABE7"/>
<evidence type="ECO:0008006" key="3">
    <source>
        <dbReference type="Google" id="ProtNLM"/>
    </source>
</evidence>
<dbReference type="Gene3D" id="3.10.450.50">
    <property type="match status" value="1"/>
</dbReference>
<dbReference type="SUPFAM" id="SSF54427">
    <property type="entry name" value="NTF2-like"/>
    <property type="match status" value="1"/>
</dbReference>
<name>A0A437ABE7_ARTFL</name>
<dbReference type="EMBL" id="SAEB01000003">
    <property type="protein sequence ID" value="RVD88471.1"/>
    <property type="molecule type" value="Genomic_DNA"/>
</dbReference>
<dbReference type="VEuPathDB" id="FungiDB:DFL_002656"/>
<evidence type="ECO:0000313" key="2">
    <source>
        <dbReference type="Proteomes" id="UP000283090"/>
    </source>
</evidence>
<proteinExistence type="predicted"/>
<dbReference type="Proteomes" id="UP000283090">
    <property type="component" value="Unassembled WGS sequence"/>
</dbReference>
<dbReference type="RefSeq" id="XP_067494015.1">
    <property type="nucleotide sequence ID" value="XM_067631473.1"/>
</dbReference>
<organism evidence="1 2">
    <name type="scientific">Arthrobotrys flagrans</name>
    <name type="common">Nematode-trapping fungus</name>
    <name type="synonym">Trichothecium flagrans</name>
    <dbReference type="NCBI Taxonomy" id="97331"/>
    <lineage>
        <taxon>Eukaryota</taxon>
        <taxon>Fungi</taxon>
        <taxon>Dikarya</taxon>
        <taxon>Ascomycota</taxon>
        <taxon>Pezizomycotina</taxon>
        <taxon>Orbiliomycetes</taxon>
        <taxon>Orbiliales</taxon>
        <taxon>Orbiliaceae</taxon>
        <taxon>Arthrobotrys</taxon>
    </lineage>
</organism>
<comment type="caution">
    <text evidence="1">The sequence shown here is derived from an EMBL/GenBank/DDBJ whole genome shotgun (WGS) entry which is preliminary data.</text>
</comment>
<gene>
    <name evidence="1" type="ORF">DFL_002656</name>
</gene>
<dbReference type="GeneID" id="93584967"/>
<dbReference type="OrthoDB" id="3352776at2759"/>
<accession>A0A437ABE7</accession>
<evidence type="ECO:0000313" key="1">
    <source>
        <dbReference type="EMBL" id="RVD88471.1"/>
    </source>
</evidence>